<protein>
    <recommendedName>
        <fullName evidence="9">Peptidase A1 domain-containing protein</fullName>
    </recommendedName>
</protein>
<proteinExistence type="predicted"/>
<dbReference type="EMBL" id="KN846958">
    <property type="protein sequence ID" value="KIW68716.1"/>
    <property type="molecule type" value="Genomic_DNA"/>
</dbReference>
<keyword evidence="2 6" id="KW-0812">Transmembrane</keyword>
<dbReference type="PANTHER" id="PTHR15549:SF26">
    <property type="entry name" value="AXIAL BUDDING PATTERN PROTEIN 2-RELATED"/>
    <property type="match status" value="1"/>
</dbReference>
<evidence type="ECO:0000256" key="2">
    <source>
        <dbReference type="ARBA" id="ARBA00022692"/>
    </source>
</evidence>
<feature type="transmembrane region" description="Helical" evidence="6">
    <location>
        <begin position="417"/>
        <end position="442"/>
    </location>
</feature>
<dbReference type="SUPFAM" id="SSF50630">
    <property type="entry name" value="Acid proteases"/>
    <property type="match status" value="1"/>
</dbReference>
<organism evidence="7 8">
    <name type="scientific">Phialophora macrospora</name>
    <dbReference type="NCBI Taxonomy" id="1851006"/>
    <lineage>
        <taxon>Eukaryota</taxon>
        <taxon>Fungi</taxon>
        <taxon>Dikarya</taxon>
        <taxon>Ascomycota</taxon>
        <taxon>Pezizomycotina</taxon>
        <taxon>Eurotiomycetes</taxon>
        <taxon>Chaetothyriomycetidae</taxon>
        <taxon>Chaetothyriales</taxon>
        <taxon>Herpotrichiellaceae</taxon>
        <taxon>Phialophora</taxon>
    </lineage>
</organism>
<sequence length="521" mass="55248">MTCANTASPLLLRWTNITVSSDNRALSRGIALELGSPPQILSLLPAIGNNNTFVFNAADCATSTNDSCIGPKGGVFDPSKSTTYRQTSQTTWNGSQTRELEGGSYIYFNDYLGVTTSSTIYGFPVFMDQYGRFQSGLGLGPSSTFLNATVNAGDAPTTSWGLWTGSRSVDNPVDGLLVIGGYDSARVAADFTEFKSRQDCYTCTEIVNMTYEWDGGSASLLSASEVMQISIEPYERSLPVRDDIFQTFLNVSGGYWDPDQGLIAYPVSNPPTGNLSVTLQGGYQTTIPASELFIAPRTYNSAGQYSISNDSILVSHIQNGTDPTKLIAWGIPFLTMNYLKVEWDRGAWSLAPAYRQDFGAVGGALVQPLCTGLTTPSPTVSPTSLPPSPNPTSTGLGSSSGSAASGSATPEPHHTNVGAIAGGVVGGVVGLTAILVLGWLFLRQRKRTRAAERRPDSAEPQPGVAAVYGDKSAAERTSTFTATSPTEHSELPTSPTLQHPRVNQWLSGQENLPGEATGDVT</sequence>
<feature type="region of interest" description="Disordered" evidence="5">
    <location>
        <begin position="447"/>
        <end position="521"/>
    </location>
</feature>
<dbReference type="Gene3D" id="2.40.70.10">
    <property type="entry name" value="Acid Proteases"/>
    <property type="match status" value="2"/>
</dbReference>
<accession>A0A0D2CU41</accession>
<dbReference type="PANTHER" id="PTHR15549">
    <property type="entry name" value="PAIRED IMMUNOGLOBULIN-LIKE TYPE 2 RECEPTOR"/>
    <property type="match status" value="1"/>
</dbReference>
<evidence type="ECO:0000313" key="8">
    <source>
        <dbReference type="Proteomes" id="UP000054266"/>
    </source>
</evidence>
<dbReference type="STRING" id="5601.A0A0D2CU41"/>
<evidence type="ECO:0000256" key="1">
    <source>
        <dbReference type="ARBA" id="ARBA00004167"/>
    </source>
</evidence>
<keyword evidence="3 6" id="KW-1133">Transmembrane helix</keyword>
<feature type="region of interest" description="Disordered" evidence="5">
    <location>
        <begin position="376"/>
        <end position="411"/>
    </location>
</feature>
<evidence type="ECO:0000256" key="4">
    <source>
        <dbReference type="ARBA" id="ARBA00023136"/>
    </source>
</evidence>
<name>A0A0D2CU41_9EURO</name>
<dbReference type="AlphaFoldDB" id="A0A0D2CU41"/>
<dbReference type="InterPro" id="IPR051694">
    <property type="entry name" value="Immunoregulatory_rcpt-like"/>
</dbReference>
<evidence type="ECO:0000256" key="3">
    <source>
        <dbReference type="ARBA" id="ARBA00022989"/>
    </source>
</evidence>
<dbReference type="HOGENOM" id="CLU_034107_0_0_1"/>
<reference evidence="7 8" key="1">
    <citation type="submission" date="2015-01" db="EMBL/GenBank/DDBJ databases">
        <title>The Genome Sequence of Capronia semiimmersa CBS27337.</title>
        <authorList>
            <consortium name="The Broad Institute Genomics Platform"/>
            <person name="Cuomo C."/>
            <person name="de Hoog S."/>
            <person name="Gorbushina A."/>
            <person name="Stielow B."/>
            <person name="Teixiera M."/>
            <person name="Abouelleil A."/>
            <person name="Chapman S.B."/>
            <person name="Priest M."/>
            <person name="Young S.K."/>
            <person name="Wortman J."/>
            <person name="Nusbaum C."/>
            <person name="Birren B."/>
        </authorList>
    </citation>
    <scope>NUCLEOTIDE SEQUENCE [LARGE SCALE GENOMIC DNA]</scope>
    <source>
        <strain evidence="7 8">CBS 27337</strain>
    </source>
</reference>
<dbReference type="Proteomes" id="UP000054266">
    <property type="component" value="Unassembled WGS sequence"/>
</dbReference>
<dbReference type="InterPro" id="IPR021109">
    <property type="entry name" value="Peptidase_aspartic_dom_sf"/>
</dbReference>
<keyword evidence="4 6" id="KW-0472">Membrane</keyword>
<gene>
    <name evidence="7" type="ORF">PV04_04640</name>
</gene>
<keyword evidence="8" id="KW-1185">Reference proteome</keyword>
<feature type="compositionally biased region" description="Low complexity" evidence="5">
    <location>
        <begin position="391"/>
        <end position="410"/>
    </location>
</feature>
<dbReference type="GO" id="GO:0071944">
    <property type="term" value="C:cell periphery"/>
    <property type="evidence" value="ECO:0007669"/>
    <property type="project" value="UniProtKB-ARBA"/>
</dbReference>
<evidence type="ECO:0000256" key="5">
    <source>
        <dbReference type="SAM" id="MobiDB-lite"/>
    </source>
</evidence>
<evidence type="ECO:0008006" key="9">
    <source>
        <dbReference type="Google" id="ProtNLM"/>
    </source>
</evidence>
<evidence type="ECO:0000313" key="7">
    <source>
        <dbReference type="EMBL" id="KIW68716.1"/>
    </source>
</evidence>
<feature type="compositionally biased region" description="Polar residues" evidence="5">
    <location>
        <begin position="475"/>
        <end position="497"/>
    </location>
</feature>
<comment type="subcellular location">
    <subcellularLocation>
        <location evidence="1">Membrane</location>
        <topology evidence="1">Single-pass membrane protein</topology>
    </subcellularLocation>
</comment>
<evidence type="ECO:0000256" key="6">
    <source>
        <dbReference type="SAM" id="Phobius"/>
    </source>
</evidence>
<dbReference type="GO" id="GO:0016020">
    <property type="term" value="C:membrane"/>
    <property type="evidence" value="ECO:0007669"/>
    <property type="project" value="UniProtKB-SubCell"/>
</dbReference>